<evidence type="ECO:0000313" key="4">
    <source>
        <dbReference type="Proteomes" id="UP000009168"/>
    </source>
</evidence>
<organism evidence="3 4">
    <name type="scientific">Tetrahymena thermophila (strain SB210)</name>
    <dbReference type="NCBI Taxonomy" id="312017"/>
    <lineage>
        <taxon>Eukaryota</taxon>
        <taxon>Sar</taxon>
        <taxon>Alveolata</taxon>
        <taxon>Ciliophora</taxon>
        <taxon>Intramacronucleata</taxon>
        <taxon>Oligohymenophorea</taxon>
        <taxon>Hymenostomatida</taxon>
        <taxon>Tetrahymenina</taxon>
        <taxon>Tetrahymenidae</taxon>
        <taxon>Tetrahymena</taxon>
    </lineage>
</organism>
<gene>
    <name evidence="3" type="ORF">TTHERM_00433780</name>
</gene>
<dbReference type="EMBL" id="GG662532">
    <property type="protein sequence ID" value="EAR91158.1"/>
    <property type="molecule type" value="Genomic_DNA"/>
</dbReference>
<dbReference type="InParanoid" id="Q230Y1"/>
<feature type="transmembrane region" description="Helical" evidence="2">
    <location>
        <begin position="167"/>
        <end position="186"/>
    </location>
</feature>
<evidence type="ECO:0000313" key="3">
    <source>
        <dbReference type="EMBL" id="EAR91158.1"/>
    </source>
</evidence>
<reference evidence="4" key="1">
    <citation type="journal article" date="2006" name="PLoS Biol.">
        <title>Macronuclear genome sequence of the ciliate Tetrahymena thermophila, a model eukaryote.</title>
        <authorList>
            <person name="Eisen J.A."/>
            <person name="Coyne R.S."/>
            <person name="Wu M."/>
            <person name="Wu D."/>
            <person name="Thiagarajan M."/>
            <person name="Wortman J.R."/>
            <person name="Badger J.H."/>
            <person name="Ren Q."/>
            <person name="Amedeo P."/>
            <person name="Jones K.M."/>
            <person name="Tallon L.J."/>
            <person name="Delcher A.L."/>
            <person name="Salzberg S.L."/>
            <person name="Silva J.C."/>
            <person name="Haas B.J."/>
            <person name="Majoros W.H."/>
            <person name="Farzad M."/>
            <person name="Carlton J.M."/>
            <person name="Smith R.K. Jr."/>
            <person name="Garg J."/>
            <person name="Pearlman R.E."/>
            <person name="Karrer K.M."/>
            <person name="Sun L."/>
            <person name="Manning G."/>
            <person name="Elde N.C."/>
            <person name="Turkewitz A.P."/>
            <person name="Asai D.J."/>
            <person name="Wilkes D.E."/>
            <person name="Wang Y."/>
            <person name="Cai H."/>
            <person name="Collins K."/>
            <person name="Stewart B.A."/>
            <person name="Lee S.R."/>
            <person name="Wilamowska K."/>
            <person name="Weinberg Z."/>
            <person name="Ruzzo W.L."/>
            <person name="Wloga D."/>
            <person name="Gaertig J."/>
            <person name="Frankel J."/>
            <person name="Tsao C.-C."/>
            <person name="Gorovsky M.A."/>
            <person name="Keeling P.J."/>
            <person name="Waller R.F."/>
            <person name="Patron N.J."/>
            <person name="Cherry J.M."/>
            <person name="Stover N.A."/>
            <person name="Krieger C.J."/>
            <person name="del Toro C."/>
            <person name="Ryder H.F."/>
            <person name="Williamson S.C."/>
            <person name="Barbeau R.A."/>
            <person name="Hamilton E.P."/>
            <person name="Orias E."/>
        </authorList>
    </citation>
    <scope>NUCLEOTIDE SEQUENCE [LARGE SCALE GENOMIC DNA]</scope>
    <source>
        <strain evidence="4">SB210</strain>
    </source>
</reference>
<protein>
    <submittedName>
        <fullName evidence="3">Transmembrane protein, putative</fullName>
    </submittedName>
</protein>
<keyword evidence="4" id="KW-1185">Reference proteome</keyword>
<dbReference type="GeneID" id="7840572"/>
<dbReference type="RefSeq" id="XP_001011403.1">
    <property type="nucleotide sequence ID" value="XM_001011403.3"/>
</dbReference>
<feature type="transmembrane region" description="Helical" evidence="2">
    <location>
        <begin position="216"/>
        <end position="236"/>
    </location>
</feature>
<keyword evidence="2" id="KW-1133">Transmembrane helix</keyword>
<sequence length="378" mass="43598">MDQTELYSQNIEQPNSINQTEERPDSLYFEQREHANSQYGANNNAIFGSSIKKISSNILLDSELAKNFTEDFKNLYKEACRQTDNYTIRDERLQERISIQGRVARFSLYIKAIFMSFLPILITGFETFSTVKYITSCSKSGVEQPLSVCVSCNGNSYTYNISLTYNILLYIFWIIVVVAYYFFFFCMKKESNLIMGMFSFQIKVIGNTLSALKYHWIGFSLYTFLLCLAVVLNKIVRLYADQDNQTVNCINNTSVTLNLTGDNYTTAQYVTSLILTILFSIESYKMLIKLAVEPSYCYLNSQKVFHTGYSTDTAYIMQQISKITKELEYSKFAQVLLETSKEAKVNFKLPFTNEYVREAILLVTVLKVNRDKLYLQGS</sequence>
<evidence type="ECO:0000256" key="2">
    <source>
        <dbReference type="SAM" id="Phobius"/>
    </source>
</evidence>
<dbReference type="KEGG" id="tet:TTHERM_00433780"/>
<feature type="transmembrane region" description="Helical" evidence="2">
    <location>
        <begin position="106"/>
        <end position="125"/>
    </location>
</feature>
<dbReference type="AlphaFoldDB" id="Q230Y1"/>
<accession>Q230Y1</accession>
<feature type="region of interest" description="Disordered" evidence="1">
    <location>
        <begin position="1"/>
        <end position="22"/>
    </location>
</feature>
<dbReference type="Proteomes" id="UP000009168">
    <property type="component" value="Unassembled WGS sequence"/>
</dbReference>
<name>Q230Y1_TETTS</name>
<feature type="compositionally biased region" description="Polar residues" evidence="1">
    <location>
        <begin position="1"/>
        <end position="19"/>
    </location>
</feature>
<proteinExistence type="predicted"/>
<dbReference type="HOGENOM" id="CLU_732572_0_0_1"/>
<keyword evidence="2 3" id="KW-0812">Transmembrane</keyword>
<evidence type="ECO:0000256" key="1">
    <source>
        <dbReference type="SAM" id="MobiDB-lite"/>
    </source>
</evidence>
<keyword evidence="2" id="KW-0472">Membrane</keyword>